<dbReference type="InterPro" id="IPR029061">
    <property type="entry name" value="THDP-binding"/>
</dbReference>
<dbReference type="Pfam" id="PF00676">
    <property type="entry name" value="E1_dh"/>
    <property type="match status" value="1"/>
</dbReference>
<dbReference type="CDD" id="cd02000">
    <property type="entry name" value="TPP_E1_PDC_ADC_BCADC"/>
    <property type="match status" value="1"/>
</dbReference>
<dbReference type="FunFam" id="3.40.50.970:FF:000015">
    <property type="entry name" value="2-oxoisovalerate dehydrogenase subunit alpha"/>
    <property type="match status" value="1"/>
</dbReference>
<reference evidence="16 17" key="1">
    <citation type="journal article" date="2013" name="Curr. Biol.">
        <title>Shared signatures of parasitism and phylogenomics unite Cryptomycota and microsporidia.</title>
        <authorList>
            <person name="James T.Y."/>
            <person name="Pelin A."/>
            <person name="Bonen L."/>
            <person name="Ahrendt S."/>
            <person name="Sain D."/>
            <person name="Corradi N."/>
            <person name="Stajich J.E."/>
        </authorList>
    </citation>
    <scope>NUCLEOTIDE SEQUENCE [LARGE SCALE GENOMIC DNA]</scope>
    <source>
        <strain evidence="16 17">CSF55</strain>
    </source>
</reference>
<dbReference type="InterPro" id="IPR050771">
    <property type="entry name" value="Alpha-ketoacid_DH_E1_comp"/>
</dbReference>
<evidence type="ECO:0000256" key="11">
    <source>
        <dbReference type="ARBA" id="ARBA00023274"/>
    </source>
</evidence>
<dbReference type="InterPro" id="IPR012988">
    <property type="entry name" value="Ribosomal_uL30_N_euk"/>
</dbReference>
<dbReference type="EMBL" id="KE561074">
    <property type="protein sequence ID" value="EPZ33113.1"/>
    <property type="molecule type" value="Genomic_DNA"/>
</dbReference>
<evidence type="ECO:0000256" key="10">
    <source>
        <dbReference type="ARBA" id="ARBA00023128"/>
    </source>
</evidence>
<dbReference type="STRING" id="988480.A0A075ASA1"/>
<keyword evidence="11" id="KW-0687">Ribonucleoprotein</keyword>
<comment type="function">
    <text evidence="12">The branched-chain alpha-keto dehydrogenase complex catalyzes the overall conversion of alpha-keto acids to acyl-CoA and CO(2). It contains multiple copies of three enzymatic components: branched-chain alpha-keto acid decarboxylase (E1), lipoamide acyltransferase (E2) and lipoamide dehydrogenase (E3).</text>
</comment>
<dbReference type="InterPro" id="IPR016082">
    <property type="entry name" value="Ribosomal_uL30_ferredoxin-like"/>
</dbReference>
<gene>
    <name evidence="16" type="ORF">O9G_003109</name>
</gene>
<dbReference type="Pfam" id="PF00327">
    <property type="entry name" value="Ribosomal_L30"/>
    <property type="match status" value="1"/>
</dbReference>
<evidence type="ECO:0000259" key="13">
    <source>
        <dbReference type="Pfam" id="PF00327"/>
    </source>
</evidence>
<evidence type="ECO:0000256" key="6">
    <source>
        <dbReference type="ARBA" id="ARBA00022946"/>
    </source>
</evidence>
<keyword evidence="5" id="KW-0479">Metal-binding</keyword>
<dbReference type="SUPFAM" id="SSF55129">
    <property type="entry name" value="Ribosomal protein L30p/L7e"/>
    <property type="match status" value="1"/>
</dbReference>
<dbReference type="CDD" id="cd01657">
    <property type="entry name" value="Ribosomal_L7_archeal_euk"/>
    <property type="match status" value="1"/>
</dbReference>
<feature type="domain" description="Large ribosomal subunit protein uL30 N-terminal eukaryotes" evidence="15">
    <location>
        <begin position="3"/>
        <end position="62"/>
    </location>
</feature>
<dbReference type="HOGENOM" id="CLU_473395_0_0_1"/>
<evidence type="ECO:0000256" key="2">
    <source>
        <dbReference type="ARBA" id="ARBA00004305"/>
    </source>
</evidence>
<keyword evidence="17" id="KW-1185">Reference proteome</keyword>
<keyword evidence="7" id="KW-0630">Potassium</keyword>
<dbReference type="NCBIfam" id="TIGR01310">
    <property type="entry name" value="uL30_euk"/>
    <property type="match status" value="1"/>
</dbReference>
<feature type="domain" description="Large ribosomal subunit protein uL30-like ferredoxin-like fold" evidence="13">
    <location>
        <begin position="67"/>
        <end position="117"/>
    </location>
</feature>
<keyword evidence="10" id="KW-0496">Mitochondrion</keyword>
<comment type="cofactor">
    <cofactor evidence="1 12">
        <name>thiamine diphosphate</name>
        <dbReference type="ChEBI" id="CHEBI:58937"/>
    </cofactor>
</comment>
<comment type="similarity">
    <text evidence="3">Belongs to the universal ribosomal protein uL30 family.</text>
</comment>
<keyword evidence="9 12" id="KW-0560">Oxidoreductase</keyword>
<accession>A0A075ASA1</accession>
<dbReference type="PANTHER" id="PTHR43380">
    <property type="entry name" value="2-OXOISOVALERATE DEHYDROGENASE SUBUNIT ALPHA, MITOCHONDRIAL"/>
    <property type="match status" value="1"/>
</dbReference>
<feature type="domain" description="Dehydrogenase E1 component" evidence="14">
    <location>
        <begin position="237"/>
        <end position="535"/>
    </location>
</feature>
<evidence type="ECO:0000256" key="3">
    <source>
        <dbReference type="ARBA" id="ARBA00007594"/>
    </source>
</evidence>
<dbReference type="Gene3D" id="3.30.1390.20">
    <property type="entry name" value="Ribosomal protein L30, ferredoxin-like fold domain"/>
    <property type="match status" value="1"/>
</dbReference>
<keyword evidence="6" id="KW-0809">Transit peptide</keyword>
<evidence type="ECO:0000313" key="17">
    <source>
        <dbReference type="Proteomes" id="UP000030755"/>
    </source>
</evidence>
<protein>
    <recommendedName>
        <fullName evidence="12">2-oxoisovalerate dehydrogenase subunit alpha</fullName>
        <ecNumber evidence="12">1.2.4.4</ecNumber>
    </recommendedName>
    <alternativeName>
        <fullName evidence="12">Branched-chain alpha-keto acid dehydrogenase E1 component alpha chain</fullName>
    </alternativeName>
</protein>
<dbReference type="AlphaFoldDB" id="A0A075ASA1"/>
<dbReference type="Pfam" id="PF08079">
    <property type="entry name" value="Ribosomal_L30_N"/>
    <property type="match status" value="1"/>
</dbReference>
<dbReference type="GO" id="GO:0046872">
    <property type="term" value="F:metal ion binding"/>
    <property type="evidence" value="ECO:0007669"/>
    <property type="project" value="UniProtKB-KW"/>
</dbReference>
<evidence type="ECO:0000256" key="1">
    <source>
        <dbReference type="ARBA" id="ARBA00001964"/>
    </source>
</evidence>
<comment type="subcellular location">
    <subcellularLocation>
        <location evidence="2">Mitochondrion matrix</location>
    </subcellularLocation>
</comment>
<dbReference type="Proteomes" id="UP000030755">
    <property type="component" value="Unassembled WGS sequence"/>
</dbReference>
<dbReference type="EC" id="1.2.4.4" evidence="12"/>
<evidence type="ECO:0000256" key="12">
    <source>
        <dbReference type="RuleBase" id="RU365014"/>
    </source>
</evidence>
<keyword evidence="8 16" id="KW-0689">Ribosomal protein</keyword>
<evidence type="ECO:0000259" key="14">
    <source>
        <dbReference type="Pfam" id="PF00676"/>
    </source>
</evidence>
<organism evidence="16 17">
    <name type="scientific">Rozella allomycis (strain CSF55)</name>
    <dbReference type="NCBI Taxonomy" id="988480"/>
    <lineage>
        <taxon>Eukaryota</taxon>
        <taxon>Fungi</taxon>
        <taxon>Fungi incertae sedis</taxon>
        <taxon>Cryptomycota</taxon>
        <taxon>Cryptomycota incertae sedis</taxon>
        <taxon>Rozella</taxon>
    </lineage>
</organism>
<keyword evidence="12" id="KW-0786">Thiamine pyrophosphate</keyword>
<evidence type="ECO:0000313" key="16">
    <source>
        <dbReference type="EMBL" id="EPZ33113.1"/>
    </source>
</evidence>
<proteinExistence type="inferred from homology"/>
<dbReference type="GO" id="GO:0005840">
    <property type="term" value="C:ribosome"/>
    <property type="evidence" value="ECO:0007669"/>
    <property type="project" value="UniProtKB-KW"/>
</dbReference>
<dbReference type="SUPFAM" id="SSF52518">
    <property type="entry name" value="Thiamin diphosphate-binding fold (THDP-binding)"/>
    <property type="match status" value="1"/>
</dbReference>
<dbReference type="GO" id="GO:1990904">
    <property type="term" value="C:ribonucleoprotein complex"/>
    <property type="evidence" value="ECO:0007669"/>
    <property type="project" value="UniProtKB-KW"/>
</dbReference>
<name>A0A075ASA1_ROZAC</name>
<dbReference type="FunFam" id="3.30.1390.20:FF:000003">
    <property type="entry name" value="60S ribosomal protein L7"/>
    <property type="match status" value="1"/>
</dbReference>
<evidence type="ECO:0000256" key="5">
    <source>
        <dbReference type="ARBA" id="ARBA00022723"/>
    </source>
</evidence>
<dbReference type="PROSITE" id="PS00634">
    <property type="entry name" value="RIBOSOMAL_L30"/>
    <property type="match status" value="1"/>
</dbReference>
<dbReference type="GO" id="GO:0003863">
    <property type="term" value="F:branched-chain 2-oxo acid dehydrogenase activity"/>
    <property type="evidence" value="ECO:0007669"/>
    <property type="project" value="UniProtKB-EC"/>
</dbReference>
<evidence type="ECO:0000256" key="4">
    <source>
        <dbReference type="ARBA" id="ARBA00008646"/>
    </source>
</evidence>
<dbReference type="GO" id="GO:0009083">
    <property type="term" value="P:branched-chain amino acid catabolic process"/>
    <property type="evidence" value="ECO:0007669"/>
    <property type="project" value="TreeGrafter"/>
</dbReference>
<dbReference type="InterPro" id="IPR036919">
    <property type="entry name" value="Ribo_uL30_ferredoxin-like_sf"/>
</dbReference>
<dbReference type="GO" id="GO:0005759">
    <property type="term" value="C:mitochondrial matrix"/>
    <property type="evidence" value="ECO:0007669"/>
    <property type="project" value="UniProtKB-SubCell"/>
</dbReference>
<dbReference type="OrthoDB" id="3845at2759"/>
<dbReference type="InterPro" id="IPR035808">
    <property type="entry name" value="Ribosomal_uL30_euk_arc"/>
</dbReference>
<dbReference type="PANTHER" id="PTHR43380:SF1">
    <property type="entry name" value="2-OXOISOVALERATE DEHYDROGENASE SUBUNIT ALPHA, MITOCHONDRIAL"/>
    <property type="match status" value="1"/>
</dbReference>
<evidence type="ECO:0000256" key="8">
    <source>
        <dbReference type="ARBA" id="ARBA00022980"/>
    </source>
</evidence>
<evidence type="ECO:0000259" key="15">
    <source>
        <dbReference type="Pfam" id="PF08079"/>
    </source>
</evidence>
<dbReference type="InterPro" id="IPR005998">
    <property type="entry name" value="Ribosomal_uL30_euk"/>
</dbReference>
<dbReference type="GO" id="GO:0003723">
    <property type="term" value="F:RNA binding"/>
    <property type="evidence" value="ECO:0007669"/>
    <property type="project" value="InterPro"/>
</dbReference>
<sequence length="576" mass="65817">MVEKVRAEKVAAQIAQRKANKEKRRVIFKRAESYVNEYRKMEREQIRLKRVAKSAGNFYVPEEPKLAFVVRIRGINNIPPKPRKIMQLLRLRQINNGVFVRLTKPTIEMLRLIEPYVAYGYPNLKSVRELLYKRGFGKINGQRIALSDNAVIEQSLGKLGIICMEDLIHEIFTVGPNFKQANNFIWPFQLNSPNGGFHKRKLLHFIEGGDTDNDGNVIDASNNPANIDRDICLKIYKDMLLLNRLDQVLYDAQRQGRISFYMTNYGEEAIHMGSAAALNPSDVVFGQYREAGVLLYRGFKLDEIMNQCFATCDDPGKGRQMPIHYGSARLNFHTISSPLATQIPQAAGAAYALKLQKTGNCVICYFGEGAASEGDFHAALNMAATTDSPVIFFCRNNGYAISTPTNDQYRGDGIAARGPAYGIHTIRVDGNDVFAVFNATKEARRLTVEKNQPVLIEAMTYRVGHHSTSDDSSAYRSKEEVEKWRSNYNPVVRFRKYLEKRDWWNANDELEVQESIRKEVLKEFSAAEKKKKPSIDEVFTDVYDVLPPHLLEQQQKLKEHLEKYKDEYNLDDHLIK</sequence>
<evidence type="ECO:0000256" key="9">
    <source>
        <dbReference type="ARBA" id="ARBA00023002"/>
    </source>
</evidence>
<comment type="similarity">
    <text evidence="4 12">Belongs to the BCKDHA family.</text>
</comment>
<evidence type="ECO:0000256" key="7">
    <source>
        <dbReference type="ARBA" id="ARBA00022958"/>
    </source>
</evidence>
<dbReference type="InterPro" id="IPR018038">
    <property type="entry name" value="Ribosomal_uL30_CS"/>
</dbReference>
<comment type="catalytic activity">
    <reaction evidence="12">
        <text>N(6)-[(R)-lipoyl]-L-lysyl-[protein] + 3-methyl-2-oxobutanoate + H(+) = N(6)-[(R)-S(8)-2-methylpropanoyldihydrolipoyl]-L-lysyl-[protein] + CO2</text>
        <dbReference type="Rhea" id="RHEA:13457"/>
        <dbReference type="Rhea" id="RHEA-COMP:10474"/>
        <dbReference type="Rhea" id="RHEA-COMP:10497"/>
        <dbReference type="ChEBI" id="CHEBI:11851"/>
        <dbReference type="ChEBI" id="CHEBI:15378"/>
        <dbReference type="ChEBI" id="CHEBI:16526"/>
        <dbReference type="ChEBI" id="CHEBI:83099"/>
        <dbReference type="ChEBI" id="CHEBI:83142"/>
        <dbReference type="EC" id="1.2.4.4"/>
    </reaction>
</comment>
<dbReference type="InterPro" id="IPR001017">
    <property type="entry name" value="DH_E1"/>
</dbReference>
<dbReference type="Gene3D" id="3.40.50.970">
    <property type="match status" value="1"/>
</dbReference>